<evidence type="ECO:0000313" key="3">
    <source>
        <dbReference type="Proteomes" id="UP001174934"/>
    </source>
</evidence>
<feature type="region of interest" description="Disordered" evidence="1">
    <location>
        <begin position="64"/>
        <end position="158"/>
    </location>
</feature>
<dbReference type="AlphaFoldDB" id="A0AA39XIQ2"/>
<sequence>MDIVSSVGASIAKTCIYVAATLGLYTEDAICIIAACGLTLRPILARILLPASESVMSLLRFSTPAATSNKGSSGSGSGVDSRSHDHNPSSFVKMPESAEQLHHPGPFVHRNGGDDGSPMSSKGLRNERNDGMTGGHYEMEFYPDVQGARGGAGPGDRV</sequence>
<gene>
    <name evidence="2" type="ORF">B0T17DRAFT_502371</name>
</gene>
<proteinExistence type="predicted"/>
<comment type="caution">
    <text evidence="2">The sequence shown here is derived from an EMBL/GenBank/DDBJ whole genome shotgun (WGS) entry which is preliminary data.</text>
</comment>
<dbReference type="Proteomes" id="UP001174934">
    <property type="component" value="Unassembled WGS sequence"/>
</dbReference>
<dbReference type="EMBL" id="JAULSR010000001">
    <property type="protein sequence ID" value="KAK0634753.1"/>
    <property type="molecule type" value="Genomic_DNA"/>
</dbReference>
<keyword evidence="3" id="KW-1185">Reference proteome</keyword>
<reference evidence="2" key="1">
    <citation type="submission" date="2023-06" db="EMBL/GenBank/DDBJ databases">
        <title>Genome-scale phylogeny and comparative genomics of the fungal order Sordariales.</title>
        <authorList>
            <consortium name="Lawrence Berkeley National Laboratory"/>
            <person name="Hensen N."/>
            <person name="Bonometti L."/>
            <person name="Westerberg I."/>
            <person name="Brannstrom I.O."/>
            <person name="Guillou S."/>
            <person name="Cros-Aarteil S."/>
            <person name="Calhoun S."/>
            <person name="Haridas S."/>
            <person name="Kuo A."/>
            <person name="Mondo S."/>
            <person name="Pangilinan J."/>
            <person name="Riley R."/>
            <person name="LaButti K."/>
            <person name="Andreopoulos B."/>
            <person name="Lipzen A."/>
            <person name="Chen C."/>
            <person name="Yanf M."/>
            <person name="Daum C."/>
            <person name="Ng V."/>
            <person name="Clum A."/>
            <person name="Steindorff A."/>
            <person name="Ohm R."/>
            <person name="Martin F."/>
            <person name="Silar P."/>
            <person name="Natvig D."/>
            <person name="Lalanne C."/>
            <person name="Gautier V."/>
            <person name="Ament-velasquez S.L."/>
            <person name="Kruys A."/>
            <person name="Hutchinson M.I."/>
            <person name="Powell A.J."/>
            <person name="Barry K."/>
            <person name="Miller A.N."/>
            <person name="Grigoriev I.V."/>
            <person name="Debuchy R."/>
            <person name="Gladieux P."/>
            <person name="Thoren M.H."/>
            <person name="Johannesson H."/>
        </authorList>
    </citation>
    <scope>NUCLEOTIDE SEQUENCE</scope>
    <source>
        <strain evidence="2">SMH3391-2</strain>
    </source>
</reference>
<accession>A0AA39XIQ2</accession>
<protein>
    <submittedName>
        <fullName evidence="2">Uncharacterized protein</fullName>
    </submittedName>
</protein>
<feature type="compositionally biased region" description="Gly residues" evidence="1">
    <location>
        <begin position="148"/>
        <end position="158"/>
    </location>
</feature>
<evidence type="ECO:0000256" key="1">
    <source>
        <dbReference type="SAM" id="MobiDB-lite"/>
    </source>
</evidence>
<organism evidence="2 3">
    <name type="scientific">Bombardia bombarda</name>
    <dbReference type="NCBI Taxonomy" id="252184"/>
    <lineage>
        <taxon>Eukaryota</taxon>
        <taxon>Fungi</taxon>
        <taxon>Dikarya</taxon>
        <taxon>Ascomycota</taxon>
        <taxon>Pezizomycotina</taxon>
        <taxon>Sordariomycetes</taxon>
        <taxon>Sordariomycetidae</taxon>
        <taxon>Sordariales</taxon>
        <taxon>Lasiosphaeriaceae</taxon>
        <taxon>Bombardia</taxon>
    </lineage>
</organism>
<name>A0AA39XIQ2_9PEZI</name>
<evidence type="ECO:0000313" key="2">
    <source>
        <dbReference type="EMBL" id="KAK0634753.1"/>
    </source>
</evidence>